<sequence>MKKSFLVLAIATLGLLGGCGKNDDKAVATGEKKEVKEITLSIWEGTGEEYLMEINSLPEVYSKVNPNVKLKIEKIPGTDYDTAMKIRNTAQKLPDIFAVRNKHMYTYKDSVIDLNDLSATKLNIFAEAYKINGKTIGLPMYGFNEFVYYRKSIFKELGLDIPQTWEEFLNVVKVLGETGNYIPLAIGGKDLWTTYPYGQFLPYLVKGGDDVLNKMGDMKNPFVEGTPVYEGYKKTNELFQLNPAGDNPLGYGWSQETNMFLSKKAAMMAVGQWYYKDYMKEAPEEDKKDLGLFLMPVRDNKDEKFRYFVTGEVFLAIPQTAKNKEEAKEFLNWFFGSDYYKEYINHMQVLPAVANVEVKDSPFIEVLDKVENKEAVYQIPGYEKFTKVKNATHYDQNQLSQDLLSKVNFDDLMKEWGEKWEEAWNNLIGG</sequence>
<dbReference type="SUPFAM" id="SSF53850">
    <property type="entry name" value="Periplasmic binding protein-like II"/>
    <property type="match status" value="1"/>
</dbReference>
<evidence type="ECO:0000313" key="6">
    <source>
        <dbReference type="EMBL" id="SJZ50931.1"/>
    </source>
</evidence>
<evidence type="ECO:0000256" key="5">
    <source>
        <dbReference type="ARBA" id="ARBA00023288"/>
    </source>
</evidence>
<keyword evidence="7" id="KW-1185">Reference proteome</keyword>
<dbReference type="STRING" id="180163.SAMN02745174_00741"/>
<keyword evidence="4" id="KW-0564">Palmitate</keyword>
<dbReference type="PANTHER" id="PTHR43649">
    <property type="entry name" value="ARABINOSE-BINDING PROTEIN-RELATED"/>
    <property type="match status" value="1"/>
</dbReference>
<dbReference type="RefSeq" id="WP_078693285.1">
    <property type="nucleotide sequence ID" value="NZ_FUWX01000006.1"/>
</dbReference>
<dbReference type="Pfam" id="PF01547">
    <property type="entry name" value="SBP_bac_1"/>
    <property type="match status" value="1"/>
</dbReference>
<evidence type="ECO:0000313" key="7">
    <source>
        <dbReference type="Proteomes" id="UP000191153"/>
    </source>
</evidence>
<accession>A0A1T4L8Q8</accession>
<keyword evidence="2" id="KW-0732">Signal</keyword>
<evidence type="ECO:0000256" key="2">
    <source>
        <dbReference type="ARBA" id="ARBA00022729"/>
    </source>
</evidence>
<protein>
    <submittedName>
        <fullName evidence="6">Raffinose/stachyose/melibiose transport system substrate-binding protein</fullName>
    </submittedName>
</protein>
<dbReference type="EMBL" id="FUWX01000006">
    <property type="protein sequence ID" value="SJZ50931.1"/>
    <property type="molecule type" value="Genomic_DNA"/>
</dbReference>
<evidence type="ECO:0000256" key="4">
    <source>
        <dbReference type="ARBA" id="ARBA00023139"/>
    </source>
</evidence>
<dbReference type="InterPro" id="IPR050490">
    <property type="entry name" value="Bact_solute-bd_prot1"/>
</dbReference>
<reference evidence="6 7" key="1">
    <citation type="submission" date="2017-02" db="EMBL/GenBank/DDBJ databases">
        <authorList>
            <person name="Peterson S.W."/>
        </authorList>
    </citation>
    <scope>NUCLEOTIDE SEQUENCE [LARGE SCALE GENOMIC DNA]</scope>
    <source>
        <strain evidence="6 7">ATCC 700028</strain>
    </source>
</reference>
<keyword evidence="1" id="KW-1003">Cell membrane</keyword>
<evidence type="ECO:0000256" key="1">
    <source>
        <dbReference type="ARBA" id="ARBA00022475"/>
    </source>
</evidence>
<dbReference type="OrthoDB" id="42940at2"/>
<dbReference type="Gene3D" id="3.40.190.10">
    <property type="entry name" value="Periplasmic binding protein-like II"/>
    <property type="match status" value="2"/>
</dbReference>
<dbReference type="Proteomes" id="UP000191153">
    <property type="component" value="Unassembled WGS sequence"/>
</dbReference>
<dbReference type="InterPro" id="IPR006059">
    <property type="entry name" value="SBP"/>
</dbReference>
<evidence type="ECO:0000256" key="3">
    <source>
        <dbReference type="ARBA" id="ARBA00023136"/>
    </source>
</evidence>
<organism evidence="6 7">
    <name type="scientific">Cetobacterium ceti</name>
    <dbReference type="NCBI Taxonomy" id="180163"/>
    <lineage>
        <taxon>Bacteria</taxon>
        <taxon>Fusobacteriati</taxon>
        <taxon>Fusobacteriota</taxon>
        <taxon>Fusobacteriia</taxon>
        <taxon>Fusobacteriales</taxon>
        <taxon>Fusobacteriaceae</taxon>
        <taxon>Cetobacterium</taxon>
    </lineage>
</organism>
<dbReference type="AlphaFoldDB" id="A0A1T4L8Q8"/>
<name>A0A1T4L8Q8_9FUSO</name>
<gene>
    <name evidence="6" type="ORF">SAMN02745174_00741</name>
</gene>
<proteinExistence type="predicted"/>
<dbReference type="PANTHER" id="PTHR43649:SF33">
    <property type="entry name" value="POLYGALACTURONAN_RHAMNOGALACTURONAN-BINDING PROTEIN YTCQ"/>
    <property type="match status" value="1"/>
</dbReference>
<keyword evidence="3" id="KW-0472">Membrane</keyword>
<dbReference type="PROSITE" id="PS51257">
    <property type="entry name" value="PROKAR_LIPOPROTEIN"/>
    <property type="match status" value="1"/>
</dbReference>
<keyword evidence="5" id="KW-0449">Lipoprotein</keyword>